<accession>A0A3B0XV43</accession>
<gene>
    <name evidence="1" type="ORF">MNBD_GAMMA10-1474</name>
</gene>
<sequence length="171" mass="19897">MSNHYHVVLHVNKPQADAWGMDEIINRWHMLYKGNVLSQRYLKGEPLGKAELDTLSEKAELWREQLMDISWFMRFVNEGVARRANAEDDCTGRFWGRFLLLQNRHTIHPVYKGRFSSQALFDEAALAACMAMNINMGRPEFSTLKDGKNTGSIRSHQCKKTNSTRFKYRTI</sequence>
<dbReference type="AlphaFoldDB" id="A0A3B0XV43"/>
<name>A0A3B0XV43_9ZZZZ</name>
<proteinExistence type="predicted"/>
<dbReference type="PANTHER" id="PTHR34322">
    <property type="entry name" value="TRANSPOSASE, Y1_TNP DOMAIN-CONTAINING"/>
    <property type="match status" value="1"/>
</dbReference>
<dbReference type="PANTHER" id="PTHR34322:SF2">
    <property type="entry name" value="TRANSPOSASE IS200-LIKE DOMAIN-CONTAINING PROTEIN"/>
    <property type="match status" value="1"/>
</dbReference>
<organism evidence="1">
    <name type="scientific">hydrothermal vent metagenome</name>
    <dbReference type="NCBI Taxonomy" id="652676"/>
    <lineage>
        <taxon>unclassified sequences</taxon>
        <taxon>metagenomes</taxon>
        <taxon>ecological metagenomes</taxon>
    </lineage>
</organism>
<reference evidence="1" key="1">
    <citation type="submission" date="2018-06" db="EMBL/GenBank/DDBJ databases">
        <authorList>
            <person name="Zhirakovskaya E."/>
        </authorList>
    </citation>
    <scope>NUCLEOTIDE SEQUENCE</scope>
</reference>
<evidence type="ECO:0000313" key="1">
    <source>
        <dbReference type="EMBL" id="VAW67042.1"/>
    </source>
</evidence>
<dbReference type="EMBL" id="UOFJ01000250">
    <property type="protein sequence ID" value="VAW67042.1"/>
    <property type="molecule type" value="Genomic_DNA"/>
</dbReference>
<protein>
    <submittedName>
        <fullName evidence="1">Transposase and inactivated derivatives</fullName>
    </submittedName>
</protein>